<name>A0ABQ8FBI8_9FUNG</name>
<keyword evidence="3" id="KW-1185">Reference proteome</keyword>
<protein>
    <submittedName>
        <fullName evidence="2">Uncharacterized protein</fullName>
    </submittedName>
</protein>
<gene>
    <name evidence="2" type="ORF">BASA50_005909</name>
</gene>
<reference evidence="2 3" key="1">
    <citation type="submission" date="2021-02" db="EMBL/GenBank/DDBJ databases">
        <title>Variation within the Batrachochytrium salamandrivorans European outbreak.</title>
        <authorList>
            <person name="Kelly M."/>
            <person name="Pasmans F."/>
            <person name="Shea T.P."/>
            <person name="Munoz J.F."/>
            <person name="Carranza S."/>
            <person name="Cuomo C.A."/>
            <person name="Martel A."/>
        </authorList>
    </citation>
    <scope>NUCLEOTIDE SEQUENCE [LARGE SCALE GENOMIC DNA]</scope>
    <source>
        <strain evidence="2 3">AMFP18/2</strain>
    </source>
</reference>
<proteinExistence type="predicted"/>
<sequence>MKVSVLAVAAMVITSVNAGWTDGAKDWLKRTGDKLKSALTLGSSGNGPVVPKYSEATRNRGGYGLCDSDNSEDEKDDYDIYDDPVCDSMLATLRGLRKSIYKLSREHSDGLSALCKLKDGESRSESLELKAQSTFRDFFSARMRDTKKKVDVLKERYTGVLEEFLSAGCSTKVHNPMPLKKVDDLKNSSVIW</sequence>
<feature type="signal peptide" evidence="1">
    <location>
        <begin position="1"/>
        <end position="18"/>
    </location>
</feature>
<evidence type="ECO:0000313" key="2">
    <source>
        <dbReference type="EMBL" id="KAH6595391.1"/>
    </source>
</evidence>
<organism evidence="2 3">
    <name type="scientific">Batrachochytrium salamandrivorans</name>
    <dbReference type="NCBI Taxonomy" id="1357716"/>
    <lineage>
        <taxon>Eukaryota</taxon>
        <taxon>Fungi</taxon>
        <taxon>Fungi incertae sedis</taxon>
        <taxon>Chytridiomycota</taxon>
        <taxon>Chytridiomycota incertae sedis</taxon>
        <taxon>Chytridiomycetes</taxon>
        <taxon>Rhizophydiales</taxon>
        <taxon>Rhizophydiales incertae sedis</taxon>
        <taxon>Batrachochytrium</taxon>
    </lineage>
</organism>
<dbReference type="EMBL" id="JAFCIX010000310">
    <property type="protein sequence ID" value="KAH6595391.1"/>
    <property type="molecule type" value="Genomic_DNA"/>
</dbReference>
<keyword evidence="1" id="KW-0732">Signal</keyword>
<evidence type="ECO:0000313" key="3">
    <source>
        <dbReference type="Proteomes" id="UP001648503"/>
    </source>
</evidence>
<feature type="chain" id="PRO_5045868134" evidence="1">
    <location>
        <begin position="19"/>
        <end position="192"/>
    </location>
</feature>
<accession>A0ABQ8FBI8</accession>
<comment type="caution">
    <text evidence="2">The sequence shown here is derived from an EMBL/GenBank/DDBJ whole genome shotgun (WGS) entry which is preliminary data.</text>
</comment>
<dbReference type="Proteomes" id="UP001648503">
    <property type="component" value="Unassembled WGS sequence"/>
</dbReference>
<evidence type="ECO:0000256" key="1">
    <source>
        <dbReference type="SAM" id="SignalP"/>
    </source>
</evidence>